<name>A0A2P2R0E5_RHIMU</name>
<proteinExistence type="predicted"/>
<dbReference type="EMBL" id="GGEC01092140">
    <property type="protein sequence ID" value="MBX72624.1"/>
    <property type="molecule type" value="Transcribed_RNA"/>
</dbReference>
<sequence length="58" mass="6366">MNLKNFLFVSLTDCNYLNVCTLVKVSMAAVGSIFQGVLCEFRAILIFQSGSFQSAVLL</sequence>
<accession>A0A2P2R0E5</accession>
<reference evidence="1" key="1">
    <citation type="submission" date="2018-02" db="EMBL/GenBank/DDBJ databases">
        <title>Rhizophora mucronata_Transcriptome.</title>
        <authorList>
            <person name="Meera S.P."/>
            <person name="Sreeshan A."/>
            <person name="Augustine A."/>
        </authorList>
    </citation>
    <scope>NUCLEOTIDE SEQUENCE</scope>
    <source>
        <tissue evidence="1">Leaf</tissue>
    </source>
</reference>
<dbReference type="AlphaFoldDB" id="A0A2P2R0E5"/>
<evidence type="ECO:0000313" key="1">
    <source>
        <dbReference type="EMBL" id="MBX72624.1"/>
    </source>
</evidence>
<protein>
    <submittedName>
        <fullName evidence="1">Uncharacterized protein</fullName>
    </submittedName>
</protein>
<organism evidence="1">
    <name type="scientific">Rhizophora mucronata</name>
    <name type="common">Asiatic mangrove</name>
    <dbReference type="NCBI Taxonomy" id="61149"/>
    <lineage>
        <taxon>Eukaryota</taxon>
        <taxon>Viridiplantae</taxon>
        <taxon>Streptophyta</taxon>
        <taxon>Embryophyta</taxon>
        <taxon>Tracheophyta</taxon>
        <taxon>Spermatophyta</taxon>
        <taxon>Magnoliopsida</taxon>
        <taxon>eudicotyledons</taxon>
        <taxon>Gunneridae</taxon>
        <taxon>Pentapetalae</taxon>
        <taxon>rosids</taxon>
        <taxon>fabids</taxon>
        <taxon>Malpighiales</taxon>
        <taxon>Rhizophoraceae</taxon>
        <taxon>Rhizophora</taxon>
    </lineage>
</organism>